<protein>
    <submittedName>
        <fullName evidence="3">O-succinylbenzoate synthase</fullName>
    </submittedName>
</protein>
<feature type="domain" description="Mandelate racemase/muconate lactonizing enzyme C-terminal" evidence="2">
    <location>
        <begin position="127"/>
        <end position="224"/>
    </location>
</feature>
<evidence type="ECO:0000313" key="3">
    <source>
        <dbReference type="EMBL" id="MBF5026582.1"/>
    </source>
</evidence>
<dbReference type="SFLD" id="SFLDS00001">
    <property type="entry name" value="Enolase"/>
    <property type="match status" value="1"/>
</dbReference>
<dbReference type="SUPFAM" id="SSF54826">
    <property type="entry name" value="Enolase N-terminal domain-like"/>
    <property type="match status" value="1"/>
</dbReference>
<evidence type="ECO:0000259" key="2">
    <source>
        <dbReference type="SMART" id="SM00922"/>
    </source>
</evidence>
<dbReference type="SFLD" id="SFLDF00009">
    <property type="entry name" value="o-succinylbenzoate_synthase"/>
    <property type="match status" value="1"/>
</dbReference>
<dbReference type="InterPro" id="IPR013342">
    <property type="entry name" value="Mandelate_racemase_C"/>
</dbReference>
<sequence>MRATYKKYTLNFITPGGTSRGILTSKNTYILTVEEDERKGVGECALFEGLSCDDVPDYEEKLHWLATNIALDPEQIYQYLENYPSLWIGYEQAMANLNWGSDEYFPSAFSRGQDGIQINGLVWMGNRTYMERQIEEKLQNGFSCIKLKIGVDWQTEKQVIAMLRVRYPASQLEIRVDANGAFNKNNVEQVLDELSSLDIHSIEQPIKPGQSSLLYNLCRNTPVPIALDEELIGNHSRKKEILDIVPQYIILKPSLMGGFSGCDSWIDLAEKNKVGWWITSALESNIGLNAIAQYTYTKAPKMPQGLGTGGVFSNNFPSSLTLKQDILKKKI</sequence>
<dbReference type="Proteomes" id="UP000694480">
    <property type="component" value="Unassembled WGS sequence"/>
</dbReference>
<proteinExistence type="predicted"/>
<dbReference type="CDD" id="cd03320">
    <property type="entry name" value="OSBS"/>
    <property type="match status" value="1"/>
</dbReference>
<dbReference type="EMBL" id="JADKYY010000002">
    <property type="protein sequence ID" value="MBF5026582.1"/>
    <property type="molecule type" value="Genomic_DNA"/>
</dbReference>
<dbReference type="InterPro" id="IPR029065">
    <property type="entry name" value="Enolase_C-like"/>
</dbReference>
<dbReference type="GO" id="GO:0046872">
    <property type="term" value="F:metal ion binding"/>
    <property type="evidence" value="ECO:0007669"/>
    <property type="project" value="UniProtKB-KW"/>
</dbReference>
<name>A0A930YUH8_9FLAO</name>
<dbReference type="AlphaFoldDB" id="A0A930YUH8"/>
<reference evidence="3" key="1">
    <citation type="submission" date="2020-11" db="EMBL/GenBank/DDBJ databases">
        <title>Genome seq and assembly of Planobacterium sp.</title>
        <authorList>
            <person name="Chhetri G."/>
        </authorList>
    </citation>
    <scope>NUCLEOTIDE SEQUENCE</scope>
    <source>
        <strain evidence="3">GCR5</strain>
    </source>
</reference>
<gene>
    <name evidence="3" type="ORF">IC612_02065</name>
</gene>
<evidence type="ECO:0000313" key="4">
    <source>
        <dbReference type="Proteomes" id="UP000694480"/>
    </source>
</evidence>
<accession>A0A930YUH8</accession>
<organism evidence="3 4">
    <name type="scientific">Planobacterium oryzisoli</name>
    <dbReference type="NCBI Taxonomy" id="2771435"/>
    <lineage>
        <taxon>Bacteria</taxon>
        <taxon>Pseudomonadati</taxon>
        <taxon>Bacteroidota</taxon>
        <taxon>Flavobacteriia</taxon>
        <taxon>Flavobacteriales</taxon>
        <taxon>Weeksellaceae</taxon>
        <taxon>Chryseobacterium group</taxon>
        <taxon>Chryseobacterium</taxon>
    </lineage>
</organism>
<dbReference type="SMART" id="SM00922">
    <property type="entry name" value="MR_MLE"/>
    <property type="match status" value="1"/>
</dbReference>
<evidence type="ECO:0000256" key="1">
    <source>
        <dbReference type="ARBA" id="ARBA00022723"/>
    </source>
</evidence>
<dbReference type="SUPFAM" id="SSF51604">
    <property type="entry name" value="Enolase C-terminal domain-like"/>
    <property type="match status" value="1"/>
</dbReference>
<dbReference type="SFLD" id="SFLDG00180">
    <property type="entry name" value="muconate_cycloisomerase"/>
    <property type="match status" value="1"/>
</dbReference>
<keyword evidence="4" id="KW-1185">Reference proteome</keyword>
<dbReference type="Gene3D" id="3.30.390.10">
    <property type="entry name" value="Enolase-like, N-terminal domain"/>
    <property type="match status" value="1"/>
</dbReference>
<dbReference type="InterPro" id="IPR036849">
    <property type="entry name" value="Enolase-like_C_sf"/>
</dbReference>
<comment type="caution">
    <text evidence="3">The sequence shown here is derived from an EMBL/GenBank/DDBJ whole genome shotgun (WGS) entry which is preliminary data.</text>
</comment>
<dbReference type="PANTHER" id="PTHR48073">
    <property type="entry name" value="O-SUCCINYLBENZOATE SYNTHASE-RELATED"/>
    <property type="match status" value="1"/>
</dbReference>
<dbReference type="InterPro" id="IPR029017">
    <property type="entry name" value="Enolase-like_N"/>
</dbReference>
<dbReference type="Pfam" id="PF13378">
    <property type="entry name" value="MR_MLE_C"/>
    <property type="match status" value="1"/>
</dbReference>
<dbReference type="RefSeq" id="WP_194738516.1">
    <property type="nucleotide sequence ID" value="NZ_JADKYY010000002.1"/>
</dbReference>
<dbReference type="GO" id="GO:0016854">
    <property type="term" value="F:racemase and epimerase activity"/>
    <property type="evidence" value="ECO:0007669"/>
    <property type="project" value="UniProtKB-ARBA"/>
</dbReference>
<dbReference type="Gene3D" id="3.20.20.120">
    <property type="entry name" value="Enolase-like C-terminal domain"/>
    <property type="match status" value="1"/>
</dbReference>
<dbReference type="PANTHER" id="PTHR48073:SF2">
    <property type="entry name" value="O-SUCCINYLBENZOATE SYNTHASE"/>
    <property type="match status" value="1"/>
</dbReference>
<keyword evidence="1" id="KW-0479">Metal-binding</keyword>